<comment type="similarity">
    <text evidence="2">Belongs to the TsaE family.</text>
</comment>
<reference evidence="11 12" key="1">
    <citation type="journal article" date="2023" name="Plant">
        <title>Draft Genome Sequence Resource of CBPPT1, a 'Candidatus Phytoplasma trifolii'-Related Strain Associated with Potato Purple Top Disease in the Columbia Basin, U.S.A.</title>
        <authorList>
            <person name="Wei W."/>
            <person name="Shao J."/>
            <person name="Bottner-Parker K.D."/>
            <person name="Zhao Y."/>
        </authorList>
    </citation>
    <scope>NUCLEOTIDE SEQUENCE [LARGE SCALE GENOMIC DNA]</scope>
    <source>
        <strain evidence="11 12">CBPPT1</strain>
    </source>
</reference>
<dbReference type="EMBL" id="JANHJP010000005">
    <property type="protein sequence ID" value="MDC9032097.1"/>
    <property type="molecule type" value="Genomic_DNA"/>
</dbReference>
<dbReference type="SUPFAM" id="SSF52540">
    <property type="entry name" value="P-loop containing nucleoside triphosphate hydrolases"/>
    <property type="match status" value="1"/>
</dbReference>
<keyword evidence="9" id="KW-0460">Magnesium</keyword>
<keyword evidence="12" id="KW-1185">Reference proteome</keyword>
<evidence type="ECO:0000256" key="9">
    <source>
        <dbReference type="ARBA" id="ARBA00022842"/>
    </source>
</evidence>
<evidence type="ECO:0000256" key="4">
    <source>
        <dbReference type="ARBA" id="ARBA00022490"/>
    </source>
</evidence>
<accession>A0ABT5L998</accession>
<evidence type="ECO:0000256" key="5">
    <source>
        <dbReference type="ARBA" id="ARBA00022694"/>
    </source>
</evidence>
<dbReference type="Pfam" id="PF02367">
    <property type="entry name" value="TsaE"/>
    <property type="match status" value="1"/>
</dbReference>
<evidence type="ECO:0000313" key="12">
    <source>
        <dbReference type="Proteomes" id="UP001221763"/>
    </source>
</evidence>
<evidence type="ECO:0000256" key="7">
    <source>
        <dbReference type="ARBA" id="ARBA00022741"/>
    </source>
</evidence>
<protein>
    <recommendedName>
        <fullName evidence="3">tRNA threonylcarbamoyladenosine biosynthesis protein TsaE</fullName>
    </recommendedName>
    <alternativeName>
        <fullName evidence="10">t(6)A37 threonylcarbamoyladenosine biosynthesis protein TsaE</fullName>
    </alternativeName>
</protein>
<keyword evidence="5" id="KW-0819">tRNA processing</keyword>
<dbReference type="Gene3D" id="3.40.50.300">
    <property type="entry name" value="P-loop containing nucleotide triphosphate hydrolases"/>
    <property type="match status" value="1"/>
</dbReference>
<dbReference type="NCBIfam" id="TIGR00150">
    <property type="entry name" value="T6A_YjeE"/>
    <property type="match status" value="1"/>
</dbReference>
<keyword evidence="4" id="KW-0963">Cytoplasm</keyword>
<evidence type="ECO:0000256" key="2">
    <source>
        <dbReference type="ARBA" id="ARBA00007599"/>
    </source>
</evidence>
<dbReference type="Proteomes" id="UP001221763">
    <property type="component" value="Unassembled WGS sequence"/>
</dbReference>
<dbReference type="PANTHER" id="PTHR33540:SF2">
    <property type="entry name" value="TRNA THREONYLCARBAMOYLADENOSINE BIOSYNTHESIS PROTEIN TSAE"/>
    <property type="match status" value="1"/>
</dbReference>
<dbReference type="RefSeq" id="WP_273585308.1">
    <property type="nucleotide sequence ID" value="NZ_JANHJP010000005.1"/>
</dbReference>
<organism evidence="11 12">
    <name type="scientific">Columbia Basin potato purple top phytoplasma</name>
    <dbReference type="NCBI Taxonomy" id="307134"/>
    <lineage>
        <taxon>Bacteria</taxon>
        <taxon>Bacillati</taxon>
        <taxon>Mycoplasmatota</taxon>
        <taxon>Mollicutes</taxon>
        <taxon>Acholeplasmatales</taxon>
        <taxon>Acholeplasmataceae</taxon>
        <taxon>Candidatus Phytoplasma</taxon>
        <taxon>16SrVI (Clover proliferation group)</taxon>
    </lineage>
</organism>
<name>A0ABT5L998_9MOLU</name>
<sequence length="161" mass="18915">MLENKIITYSAITLSESQTKHLGFNLCETLLNRYVNLDKKIYIIIEGRVGSGKTIFTKGIAQKLSVREDEVTSPTFLLLKTYKNDIKNLHHLDLYRILDNKNEEKNFLIEIEELLENTYKGDIIVIETNINIMHLLDEWDYYIQIKVLDNKNRNIIVKQNI</sequence>
<dbReference type="InterPro" id="IPR003442">
    <property type="entry name" value="T6A_TsaE"/>
</dbReference>
<comment type="caution">
    <text evidence="11">The sequence shown here is derived from an EMBL/GenBank/DDBJ whole genome shotgun (WGS) entry which is preliminary data.</text>
</comment>
<evidence type="ECO:0000313" key="11">
    <source>
        <dbReference type="EMBL" id="MDC9032097.1"/>
    </source>
</evidence>
<evidence type="ECO:0000256" key="1">
    <source>
        <dbReference type="ARBA" id="ARBA00004496"/>
    </source>
</evidence>
<evidence type="ECO:0000256" key="8">
    <source>
        <dbReference type="ARBA" id="ARBA00022840"/>
    </source>
</evidence>
<evidence type="ECO:0000256" key="10">
    <source>
        <dbReference type="ARBA" id="ARBA00032441"/>
    </source>
</evidence>
<evidence type="ECO:0000256" key="6">
    <source>
        <dbReference type="ARBA" id="ARBA00022723"/>
    </source>
</evidence>
<dbReference type="InterPro" id="IPR027417">
    <property type="entry name" value="P-loop_NTPase"/>
</dbReference>
<keyword evidence="7" id="KW-0547">Nucleotide-binding</keyword>
<comment type="subcellular location">
    <subcellularLocation>
        <location evidence="1">Cytoplasm</location>
    </subcellularLocation>
</comment>
<keyword evidence="8" id="KW-0067">ATP-binding</keyword>
<proteinExistence type="inferred from homology"/>
<evidence type="ECO:0000256" key="3">
    <source>
        <dbReference type="ARBA" id="ARBA00019010"/>
    </source>
</evidence>
<keyword evidence="6" id="KW-0479">Metal-binding</keyword>
<gene>
    <name evidence="11" type="ORF">M8044_000318</name>
</gene>
<dbReference type="PANTHER" id="PTHR33540">
    <property type="entry name" value="TRNA THREONYLCARBAMOYLADENOSINE BIOSYNTHESIS PROTEIN TSAE"/>
    <property type="match status" value="1"/>
</dbReference>